<reference evidence="1 2" key="1">
    <citation type="journal article" date="2004" name="Emerg. Infect. Dis.">
        <title>Amoebae-resisting bacteria isolated from human nasal swabs by amoebal coculture.</title>
        <authorList>
            <person name="Greub G."/>
            <person name="La Scola B."/>
            <person name="Raoult D."/>
        </authorList>
    </citation>
    <scope>NUCLEOTIDE SEQUENCE [LARGE SCALE GENOMIC DNA]</scope>
    <source>
        <strain evidence="1 2">CCUG 51329</strain>
    </source>
</reference>
<proteinExistence type="predicted"/>
<dbReference type="EMBL" id="QNVU01000026">
    <property type="protein sequence ID" value="REC47403.1"/>
    <property type="molecule type" value="Genomic_DNA"/>
</dbReference>
<keyword evidence="2" id="KW-1185">Reference proteome</keyword>
<evidence type="ECO:0000313" key="2">
    <source>
        <dbReference type="Proteomes" id="UP000256924"/>
    </source>
</evidence>
<dbReference type="Proteomes" id="UP000256924">
    <property type="component" value="Unassembled WGS sequence"/>
</dbReference>
<sequence length="154" mass="17860">MTPDASTLDYIYIRPKWYLAYVENLAYLISFKFGLDIGGFKKEFALFERMVNFVKKMSCSLKGIIDFEIAKRLGFNQFFVPVYYASGDRAAASVDSVKTDYLQVAKDIVRDTKSYLKEQNILEKNIIVTEIFNPNILLINKNGFFRTEAFQITR</sequence>
<dbReference type="RefSeq" id="WP_116099074.1">
    <property type="nucleotide sequence ID" value="NZ_QNVU01000026.1"/>
</dbReference>
<protein>
    <submittedName>
        <fullName evidence="1">Uncharacterized protein</fullName>
    </submittedName>
</protein>
<evidence type="ECO:0000313" key="1">
    <source>
        <dbReference type="EMBL" id="REC47403.1"/>
    </source>
</evidence>
<organism evidence="1 2">
    <name type="scientific">Candidatus Chryseobacterium massiliense</name>
    <dbReference type="NCBI Taxonomy" id="204089"/>
    <lineage>
        <taxon>Bacteria</taxon>
        <taxon>Pseudomonadati</taxon>
        <taxon>Bacteroidota</taxon>
        <taxon>Flavobacteriia</taxon>
        <taxon>Flavobacteriales</taxon>
        <taxon>Weeksellaceae</taxon>
        <taxon>Chryseobacterium group</taxon>
        <taxon>Chryseobacterium</taxon>
    </lineage>
</organism>
<dbReference type="AlphaFoldDB" id="A0A3D9B1E5"/>
<gene>
    <name evidence="1" type="ORF">DRF68_13435</name>
</gene>
<name>A0A3D9B1E5_9FLAO</name>
<comment type="caution">
    <text evidence="1">The sequence shown here is derived from an EMBL/GenBank/DDBJ whole genome shotgun (WGS) entry which is preliminary data.</text>
</comment>
<accession>A0A3D9B1E5</accession>